<dbReference type="AlphaFoldDB" id="A0A4C1TYV6"/>
<accession>A0A4C1TYV6</accession>
<evidence type="ECO:0000313" key="2">
    <source>
        <dbReference type="EMBL" id="GBP19197.1"/>
    </source>
</evidence>
<reference evidence="2 3" key="1">
    <citation type="journal article" date="2019" name="Commun. Biol.">
        <title>The bagworm genome reveals a unique fibroin gene that provides high tensile strength.</title>
        <authorList>
            <person name="Kono N."/>
            <person name="Nakamura H."/>
            <person name="Ohtoshi R."/>
            <person name="Tomita M."/>
            <person name="Numata K."/>
            <person name="Arakawa K."/>
        </authorList>
    </citation>
    <scope>NUCLEOTIDE SEQUENCE [LARGE SCALE GENOMIC DNA]</scope>
</reference>
<evidence type="ECO:0000256" key="1">
    <source>
        <dbReference type="SAM" id="MobiDB-lite"/>
    </source>
</evidence>
<comment type="caution">
    <text evidence="2">The sequence shown here is derived from an EMBL/GenBank/DDBJ whole genome shotgun (WGS) entry which is preliminary data.</text>
</comment>
<feature type="compositionally biased region" description="Low complexity" evidence="1">
    <location>
        <begin position="61"/>
        <end position="74"/>
    </location>
</feature>
<proteinExistence type="predicted"/>
<name>A0A4C1TYV6_EUMVA</name>
<keyword evidence="3" id="KW-1185">Reference proteome</keyword>
<feature type="region of interest" description="Disordered" evidence="1">
    <location>
        <begin position="55"/>
        <end position="74"/>
    </location>
</feature>
<gene>
    <name evidence="2" type="ORF">EVAR_11519_1</name>
</gene>
<sequence>MSKGKEIRRVPIDCHIDTRPYRSTNVSRAIDVSTIAAAATNSHIAVEIQNKEYTPEEDHAAATVAASHAATGSP</sequence>
<protein>
    <submittedName>
        <fullName evidence="2">Uncharacterized protein</fullName>
    </submittedName>
</protein>
<dbReference type="EMBL" id="BGZK01000105">
    <property type="protein sequence ID" value="GBP19197.1"/>
    <property type="molecule type" value="Genomic_DNA"/>
</dbReference>
<evidence type="ECO:0000313" key="3">
    <source>
        <dbReference type="Proteomes" id="UP000299102"/>
    </source>
</evidence>
<dbReference type="Proteomes" id="UP000299102">
    <property type="component" value="Unassembled WGS sequence"/>
</dbReference>
<organism evidence="2 3">
    <name type="scientific">Eumeta variegata</name>
    <name type="common">Bagworm moth</name>
    <name type="synonym">Eumeta japonica</name>
    <dbReference type="NCBI Taxonomy" id="151549"/>
    <lineage>
        <taxon>Eukaryota</taxon>
        <taxon>Metazoa</taxon>
        <taxon>Ecdysozoa</taxon>
        <taxon>Arthropoda</taxon>
        <taxon>Hexapoda</taxon>
        <taxon>Insecta</taxon>
        <taxon>Pterygota</taxon>
        <taxon>Neoptera</taxon>
        <taxon>Endopterygota</taxon>
        <taxon>Lepidoptera</taxon>
        <taxon>Glossata</taxon>
        <taxon>Ditrysia</taxon>
        <taxon>Tineoidea</taxon>
        <taxon>Psychidae</taxon>
        <taxon>Oiketicinae</taxon>
        <taxon>Eumeta</taxon>
    </lineage>
</organism>